<dbReference type="Proteomes" id="UP001165064">
    <property type="component" value="Unassembled WGS sequence"/>
</dbReference>
<dbReference type="EMBL" id="BSXS01003164">
    <property type="protein sequence ID" value="GME80679.1"/>
    <property type="molecule type" value="Genomic_DNA"/>
</dbReference>
<accession>A0ACB5T453</accession>
<evidence type="ECO:0000313" key="1">
    <source>
        <dbReference type="EMBL" id="GME80679.1"/>
    </source>
</evidence>
<reference evidence="1" key="1">
    <citation type="submission" date="2023-04" db="EMBL/GenBank/DDBJ databases">
        <title>Ambrosiozyma monospora NBRC 10751.</title>
        <authorList>
            <person name="Ichikawa N."/>
            <person name="Sato H."/>
            <person name="Tonouchi N."/>
        </authorList>
    </citation>
    <scope>NUCLEOTIDE SEQUENCE</scope>
    <source>
        <strain evidence="1">NBRC 10751</strain>
    </source>
</reference>
<protein>
    <submittedName>
        <fullName evidence="1">Unnamed protein product</fullName>
    </submittedName>
</protein>
<proteinExistence type="predicted"/>
<keyword evidence="2" id="KW-1185">Reference proteome</keyword>
<sequence length="103" mass="11063">MRSSILNAFLGSTAPNPSRTTPGIPPRNQARGNSTDDDLFDDGCFGILCQFDSDYSNSDSDPTLVDGFDIENESDSDEEPTSELKDDDATVADLISVLDGHNC</sequence>
<name>A0ACB5T453_AMBMO</name>
<comment type="caution">
    <text evidence="1">The sequence shown here is derived from an EMBL/GenBank/DDBJ whole genome shotgun (WGS) entry which is preliminary data.</text>
</comment>
<gene>
    <name evidence="1" type="ORF">Amon02_000456700</name>
</gene>
<evidence type="ECO:0000313" key="2">
    <source>
        <dbReference type="Proteomes" id="UP001165064"/>
    </source>
</evidence>
<organism evidence="1 2">
    <name type="scientific">Ambrosiozyma monospora</name>
    <name type="common">Yeast</name>
    <name type="synonym">Endomycopsis monosporus</name>
    <dbReference type="NCBI Taxonomy" id="43982"/>
    <lineage>
        <taxon>Eukaryota</taxon>
        <taxon>Fungi</taxon>
        <taxon>Dikarya</taxon>
        <taxon>Ascomycota</taxon>
        <taxon>Saccharomycotina</taxon>
        <taxon>Pichiomycetes</taxon>
        <taxon>Pichiales</taxon>
        <taxon>Pichiaceae</taxon>
        <taxon>Ambrosiozyma</taxon>
    </lineage>
</organism>